<sequence length="364" mass="38490">MLGFLVRLLPFWVREPLLIVVGSVLGLRITCMAVSDRDWPLAAIGAVFLVFTAVRVHMVIHALRLRRAAAEAPAADRTPTQADTPDTTPAPAPGTTRAPGTAPAPTPVTEVTPPTVSPTPAQPQASAPTEKEPNAWGQAAAAMGLFAVLAGVLWLGPELLPSTAGTASPAAGCGEPTEEVRSNAYRQTPRAVTGYDLCEALDTPDLARLLGTPDEVVTGTTFASGTAPLTGERVPQPSAQVSFDTYTVDITATYNHLTVDQYVKLMHYGDETDVERLKVLDQRPAVLSSDRTMQYRIDLGGSATGGPVEQGPMARTLTVAFDRKDSGGYFDISVWSDSGLLPDDSVLVGIAEKIIPALEDRTAH</sequence>
<gene>
    <name evidence="3" type="ORF">ACFFRO_00235</name>
</gene>
<evidence type="ECO:0000313" key="4">
    <source>
        <dbReference type="Proteomes" id="UP001589703"/>
    </source>
</evidence>
<feature type="compositionally biased region" description="Low complexity" evidence="1">
    <location>
        <begin position="71"/>
        <end position="114"/>
    </location>
</feature>
<dbReference type="EMBL" id="JBHMAR010000001">
    <property type="protein sequence ID" value="MFB9733587.1"/>
    <property type="molecule type" value="Genomic_DNA"/>
</dbReference>
<evidence type="ECO:0000313" key="3">
    <source>
        <dbReference type="EMBL" id="MFB9733587.1"/>
    </source>
</evidence>
<feature type="transmembrane region" description="Helical" evidence="2">
    <location>
        <begin position="12"/>
        <end position="35"/>
    </location>
</feature>
<keyword evidence="2" id="KW-0472">Membrane</keyword>
<evidence type="ECO:0000256" key="2">
    <source>
        <dbReference type="SAM" id="Phobius"/>
    </source>
</evidence>
<name>A0ABV5V794_9ACTN</name>
<protein>
    <submittedName>
        <fullName evidence="3">DUF6215 domain-containing protein</fullName>
    </submittedName>
</protein>
<feature type="region of interest" description="Disordered" evidence="1">
    <location>
        <begin position="71"/>
        <end position="134"/>
    </location>
</feature>
<keyword evidence="2" id="KW-0812">Transmembrane</keyword>
<organism evidence="3 4">
    <name type="scientific">Streptomyces thermocoprophilus</name>
    <dbReference type="NCBI Taxonomy" id="78356"/>
    <lineage>
        <taxon>Bacteria</taxon>
        <taxon>Bacillati</taxon>
        <taxon>Actinomycetota</taxon>
        <taxon>Actinomycetes</taxon>
        <taxon>Kitasatosporales</taxon>
        <taxon>Streptomycetaceae</taxon>
        <taxon>Streptomyces</taxon>
    </lineage>
</organism>
<dbReference type="Pfam" id="PF19721">
    <property type="entry name" value="DUF6215"/>
    <property type="match status" value="1"/>
</dbReference>
<comment type="caution">
    <text evidence="3">The sequence shown here is derived from an EMBL/GenBank/DDBJ whole genome shotgun (WGS) entry which is preliminary data.</text>
</comment>
<keyword evidence="4" id="KW-1185">Reference proteome</keyword>
<dbReference type="InterPro" id="IPR046187">
    <property type="entry name" value="DUF6215"/>
</dbReference>
<evidence type="ECO:0000256" key="1">
    <source>
        <dbReference type="SAM" id="MobiDB-lite"/>
    </source>
</evidence>
<feature type="transmembrane region" description="Helical" evidence="2">
    <location>
        <begin position="41"/>
        <end position="60"/>
    </location>
</feature>
<reference evidence="3 4" key="1">
    <citation type="submission" date="2024-09" db="EMBL/GenBank/DDBJ databases">
        <authorList>
            <person name="Sun Q."/>
            <person name="Mori K."/>
        </authorList>
    </citation>
    <scope>NUCLEOTIDE SEQUENCE [LARGE SCALE GENOMIC DNA]</scope>
    <source>
        <strain evidence="3 4">JCM 10918</strain>
    </source>
</reference>
<proteinExistence type="predicted"/>
<dbReference type="RefSeq" id="WP_247463394.1">
    <property type="nucleotide sequence ID" value="NZ_JBHMAR010000001.1"/>
</dbReference>
<accession>A0ABV5V794</accession>
<keyword evidence="2" id="KW-1133">Transmembrane helix</keyword>
<dbReference type="Proteomes" id="UP001589703">
    <property type="component" value="Unassembled WGS sequence"/>
</dbReference>